<dbReference type="Pfam" id="PF02834">
    <property type="entry name" value="LigT_PEase"/>
    <property type="match status" value="2"/>
</dbReference>
<name>A0A931B3M7_9ACTN</name>
<evidence type="ECO:0000256" key="2">
    <source>
        <dbReference type="HAMAP-Rule" id="MF_01940"/>
    </source>
</evidence>
<evidence type="ECO:0000313" key="5">
    <source>
        <dbReference type="Proteomes" id="UP000657385"/>
    </source>
</evidence>
<sequence>MRLFLAVVPPDSVLQELDAAVRPLRRLPQGAGLRWTALETWHLTLAFLGHVDTEQLAALEPRLAHVAHEHPAHTLRITGGGRFGDRALWAGVGGETKVLHRVAEEVGDAARRSGIAVDDRPFRGHLTLARSGSARADLRPFARELEEYEGTQWTAGSIHLIRSYLGAGPVRYETLQEWTLTADSSVG</sequence>
<feature type="short sequence motif" description="HXTX 1" evidence="2">
    <location>
        <begin position="42"/>
        <end position="45"/>
    </location>
</feature>
<dbReference type="GO" id="GO:0004113">
    <property type="term" value="F:2',3'-cyclic-nucleotide 3'-phosphodiesterase activity"/>
    <property type="evidence" value="ECO:0007669"/>
    <property type="project" value="InterPro"/>
</dbReference>
<dbReference type="PANTHER" id="PTHR35561:SF1">
    <property type="entry name" value="RNA 2',3'-CYCLIC PHOSPHODIESTERASE"/>
    <property type="match status" value="1"/>
</dbReference>
<dbReference type="InterPro" id="IPR004175">
    <property type="entry name" value="RNA_CPDase"/>
</dbReference>
<keyword evidence="1 2" id="KW-0378">Hydrolase</keyword>
<dbReference type="Proteomes" id="UP000657385">
    <property type="component" value="Unassembled WGS sequence"/>
</dbReference>
<dbReference type="InterPro" id="IPR009097">
    <property type="entry name" value="Cyclic_Pdiesterase"/>
</dbReference>
<dbReference type="EC" id="3.1.4.58" evidence="2"/>
<organism evidence="4 5">
    <name type="scientific">Streptacidiphilus fuscans</name>
    <dbReference type="NCBI Taxonomy" id="2789292"/>
    <lineage>
        <taxon>Bacteria</taxon>
        <taxon>Bacillati</taxon>
        <taxon>Actinomycetota</taxon>
        <taxon>Actinomycetes</taxon>
        <taxon>Kitasatosporales</taxon>
        <taxon>Streptomycetaceae</taxon>
        <taxon>Streptacidiphilus</taxon>
    </lineage>
</organism>
<feature type="domain" description="Phosphoesterase HXTX" evidence="3">
    <location>
        <begin position="9"/>
        <end position="86"/>
    </location>
</feature>
<dbReference type="AlphaFoldDB" id="A0A931B3M7"/>
<keyword evidence="5" id="KW-1185">Reference proteome</keyword>
<comment type="catalytic activity">
    <reaction evidence="2">
        <text>a 3'-end 2',3'-cyclophospho-ribonucleotide-RNA + H2O = a 3'-end 2'-phospho-ribonucleotide-RNA + H(+)</text>
        <dbReference type="Rhea" id="RHEA:11828"/>
        <dbReference type="Rhea" id="RHEA-COMP:10464"/>
        <dbReference type="Rhea" id="RHEA-COMP:17353"/>
        <dbReference type="ChEBI" id="CHEBI:15377"/>
        <dbReference type="ChEBI" id="CHEBI:15378"/>
        <dbReference type="ChEBI" id="CHEBI:83064"/>
        <dbReference type="ChEBI" id="CHEBI:173113"/>
        <dbReference type="EC" id="3.1.4.58"/>
    </reaction>
</comment>
<comment type="similarity">
    <text evidence="2">Belongs to the 2H phosphoesterase superfamily. ThpR family.</text>
</comment>
<dbReference type="SUPFAM" id="SSF55144">
    <property type="entry name" value="LigT-like"/>
    <property type="match status" value="1"/>
</dbReference>
<dbReference type="NCBIfam" id="TIGR02258">
    <property type="entry name" value="2_5_ligase"/>
    <property type="match status" value="1"/>
</dbReference>
<comment type="function">
    <text evidence="2">Hydrolyzes RNA 2',3'-cyclic phosphodiester to an RNA 2'-phosphomonoester.</text>
</comment>
<protein>
    <recommendedName>
        <fullName evidence="2">RNA 2',3'-cyclic phosphodiesterase</fullName>
        <shortName evidence="2">RNA 2',3'-CPDase</shortName>
        <ecNumber evidence="2">3.1.4.58</ecNumber>
    </recommendedName>
</protein>
<dbReference type="EMBL" id="JADPRT010000003">
    <property type="protein sequence ID" value="MBF9068052.1"/>
    <property type="molecule type" value="Genomic_DNA"/>
</dbReference>
<feature type="short sequence motif" description="HXTX 2" evidence="2">
    <location>
        <begin position="125"/>
        <end position="128"/>
    </location>
</feature>
<dbReference type="HAMAP" id="MF_01940">
    <property type="entry name" value="RNA_CPDase"/>
    <property type="match status" value="1"/>
</dbReference>
<dbReference type="RefSeq" id="WP_196193229.1">
    <property type="nucleotide sequence ID" value="NZ_JADPRT010000003.1"/>
</dbReference>
<evidence type="ECO:0000259" key="3">
    <source>
        <dbReference type="Pfam" id="PF02834"/>
    </source>
</evidence>
<feature type="active site" description="Proton acceptor" evidence="2">
    <location>
        <position position="125"/>
    </location>
</feature>
<dbReference type="PANTHER" id="PTHR35561">
    <property type="entry name" value="RNA 2',3'-CYCLIC PHOSPHODIESTERASE"/>
    <property type="match status" value="1"/>
</dbReference>
<dbReference type="InterPro" id="IPR014051">
    <property type="entry name" value="Phosphoesterase_HXTX"/>
</dbReference>
<reference evidence="4" key="1">
    <citation type="submission" date="2020-11" db="EMBL/GenBank/DDBJ databases">
        <title>Isolation and identification of active actinomycetes.</title>
        <authorList>
            <person name="Yu B."/>
        </authorList>
    </citation>
    <scope>NUCLEOTIDE SEQUENCE</scope>
    <source>
        <strain evidence="4">NEAU-YB345</strain>
    </source>
</reference>
<evidence type="ECO:0000256" key="1">
    <source>
        <dbReference type="ARBA" id="ARBA00022801"/>
    </source>
</evidence>
<comment type="caution">
    <text evidence="4">The sequence shown here is derived from an EMBL/GenBank/DDBJ whole genome shotgun (WGS) entry which is preliminary data.</text>
</comment>
<accession>A0A931B3M7</accession>
<dbReference type="Gene3D" id="3.90.1140.10">
    <property type="entry name" value="Cyclic phosphodiesterase"/>
    <property type="match status" value="1"/>
</dbReference>
<feature type="domain" description="Phosphoesterase HXTX" evidence="3">
    <location>
        <begin position="97"/>
        <end position="169"/>
    </location>
</feature>
<evidence type="ECO:0000313" key="4">
    <source>
        <dbReference type="EMBL" id="MBF9068052.1"/>
    </source>
</evidence>
<proteinExistence type="inferred from homology"/>
<feature type="active site" description="Proton donor" evidence="2">
    <location>
        <position position="42"/>
    </location>
</feature>
<gene>
    <name evidence="4" type="primary">thpR</name>
    <name evidence="4" type="ORF">I2501_08375</name>
</gene>
<dbReference type="GO" id="GO:0008664">
    <property type="term" value="F:RNA 2',3'-cyclic 3'-phosphodiesterase activity"/>
    <property type="evidence" value="ECO:0007669"/>
    <property type="project" value="UniProtKB-EC"/>
</dbReference>